<reference evidence="2" key="1">
    <citation type="journal article" date="2020" name="Stud. Mycol.">
        <title>101 Dothideomycetes genomes: a test case for predicting lifestyles and emergence of pathogens.</title>
        <authorList>
            <person name="Haridas S."/>
            <person name="Albert R."/>
            <person name="Binder M."/>
            <person name="Bloem J."/>
            <person name="Labutti K."/>
            <person name="Salamov A."/>
            <person name="Andreopoulos B."/>
            <person name="Baker S."/>
            <person name="Barry K."/>
            <person name="Bills G."/>
            <person name="Bluhm B."/>
            <person name="Cannon C."/>
            <person name="Castanera R."/>
            <person name="Culley D."/>
            <person name="Daum C."/>
            <person name="Ezra D."/>
            <person name="Gonzalez J."/>
            <person name="Henrissat B."/>
            <person name="Kuo A."/>
            <person name="Liang C."/>
            <person name="Lipzen A."/>
            <person name="Lutzoni F."/>
            <person name="Magnuson J."/>
            <person name="Mondo S."/>
            <person name="Nolan M."/>
            <person name="Ohm R."/>
            <person name="Pangilinan J."/>
            <person name="Park H.-J."/>
            <person name="Ramirez L."/>
            <person name="Alfaro M."/>
            <person name="Sun H."/>
            <person name="Tritt A."/>
            <person name="Yoshinaga Y."/>
            <person name="Zwiers L.-H."/>
            <person name="Turgeon B."/>
            <person name="Goodwin S."/>
            <person name="Spatafora J."/>
            <person name="Crous P."/>
            <person name="Grigoriev I."/>
        </authorList>
    </citation>
    <scope>NUCLEOTIDE SEQUENCE</scope>
    <source>
        <strain evidence="2">CBS 183.55</strain>
    </source>
</reference>
<dbReference type="Gene3D" id="3.40.50.1820">
    <property type="entry name" value="alpha/beta hydrolase"/>
    <property type="match status" value="1"/>
</dbReference>
<gene>
    <name evidence="2" type="ORF">M421DRAFT_416416</name>
</gene>
<keyword evidence="3" id="KW-1185">Reference proteome</keyword>
<dbReference type="PANTHER" id="PTHR43142">
    <property type="entry name" value="CARBOXYLIC ESTER HYDROLASE"/>
    <property type="match status" value="1"/>
</dbReference>
<feature type="domain" description="Carboxylesterase type B" evidence="1">
    <location>
        <begin position="19"/>
        <end position="467"/>
    </location>
</feature>
<dbReference type="EMBL" id="ML978958">
    <property type="protein sequence ID" value="KAF1932805.1"/>
    <property type="molecule type" value="Genomic_DNA"/>
</dbReference>
<dbReference type="RefSeq" id="XP_033453053.1">
    <property type="nucleotide sequence ID" value="XM_033591060.1"/>
</dbReference>
<dbReference type="GO" id="GO:0016787">
    <property type="term" value="F:hydrolase activity"/>
    <property type="evidence" value="ECO:0007669"/>
    <property type="project" value="UniProtKB-KW"/>
</dbReference>
<accession>A0A6A5RWE7</accession>
<keyword evidence="2" id="KW-0378">Hydrolase</keyword>
<protein>
    <submittedName>
        <fullName evidence="2">Alpha/beta-hydrolase</fullName>
    </submittedName>
</protein>
<dbReference type="AlphaFoldDB" id="A0A6A5RWE7"/>
<dbReference type="OrthoDB" id="6846267at2759"/>
<evidence type="ECO:0000313" key="3">
    <source>
        <dbReference type="Proteomes" id="UP000800082"/>
    </source>
</evidence>
<evidence type="ECO:0000313" key="2">
    <source>
        <dbReference type="EMBL" id="KAF1932805.1"/>
    </source>
</evidence>
<dbReference type="PANTHER" id="PTHR43142:SF8">
    <property type="entry name" value="CARBOXYLIC ESTER HYDROLASE"/>
    <property type="match status" value="1"/>
</dbReference>
<evidence type="ECO:0000259" key="1">
    <source>
        <dbReference type="Pfam" id="PF00135"/>
    </source>
</evidence>
<dbReference type="InterPro" id="IPR029058">
    <property type="entry name" value="AB_hydrolase_fold"/>
</dbReference>
<sequence length="531" mass="59451">MGDKMKPTGTTTLDLGSHGQLKGSVFANGVKRFTHVPYALPPNGPRRWKKPEPLPKDHIYGPLDCTQYGNVCPQPQYIVDGSPLIDTNYSFNEDCLAVNVWLPPGDPPKGGWPILAWIHGGWLQIGDPSLKENSQPTQLIAEGGLDAMVVSIGYRLNIFGFLAGKGLEGNFGFWDQRCALEWLQDYAPLLGGDPERITLGGLSAGAFSTHVQLNYELFHGNDKKPLFNNIWLQSNAIPAQPKTLDEVETQFQNVLSTFSISTDLPPSERLDKLRSIPASTLVSRIFDLDIHTFRAVTDGEMIPSDLMANIHFGRFAARFKQRRMRILLGEAETEEVLYSLTNPPPDFSNKEMLKALNNYYAGPVCETLLSLYKNKGSAADERVASALSLEDEQEKAKRLFGLITSDVQVRAPIRVLSKALFDGGVPAERILRYRVAYRPECTDKVYPRNFGVTHAADGMSWWYIERYGFDEEERDNVKRWLGKTLIPLVGGDGDSGKKLRAEELLYFRESGEIGVVEDQQWEWLSHVSETL</sequence>
<dbReference type="Pfam" id="PF00135">
    <property type="entry name" value="COesterase"/>
    <property type="match status" value="1"/>
</dbReference>
<dbReference type="SUPFAM" id="SSF53474">
    <property type="entry name" value="alpha/beta-Hydrolases"/>
    <property type="match status" value="1"/>
</dbReference>
<dbReference type="InterPro" id="IPR002018">
    <property type="entry name" value="CarbesteraseB"/>
</dbReference>
<proteinExistence type="predicted"/>
<organism evidence="2 3">
    <name type="scientific">Didymella exigua CBS 183.55</name>
    <dbReference type="NCBI Taxonomy" id="1150837"/>
    <lineage>
        <taxon>Eukaryota</taxon>
        <taxon>Fungi</taxon>
        <taxon>Dikarya</taxon>
        <taxon>Ascomycota</taxon>
        <taxon>Pezizomycotina</taxon>
        <taxon>Dothideomycetes</taxon>
        <taxon>Pleosporomycetidae</taxon>
        <taxon>Pleosporales</taxon>
        <taxon>Pleosporineae</taxon>
        <taxon>Didymellaceae</taxon>
        <taxon>Didymella</taxon>
    </lineage>
</organism>
<name>A0A6A5RWE7_9PLEO</name>
<dbReference type="GeneID" id="54348728"/>
<dbReference type="Proteomes" id="UP000800082">
    <property type="component" value="Unassembled WGS sequence"/>
</dbReference>